<protein>
    <submittedName>
        <fullName evidence="3">Atherin-like</fullName>
    </submittedName>
</protein>
<feature type="region of interest" description="Disordered" evidence="1">
    <location>
        <begin position="1"/>
        <end position="67"/>
    </location>
</feature>
<dbReference type="Proteomes" id="UP001318040">
    <property type="component" value="Unplaced"/>
</dbReference>
<feature type="non-terminal residue" evidence="3">
    <location>
        <position position="207"/>
    </location>
</feature>
<accession>A0AAJ7SIS7</accession>
<name>A0AAJ7SIS7_PETMA</name>
<dbReference type="AlphaFoldDB" id="A0AAJ7SIS7"/>
<reference evidence="3" key="1">
    <citation type="submission" date="2025-08" db="UniProtKB">
        <authorList>
            <consortium name="RefSeq"/>
        </authorList>
    </citation>
    <scope>IDENTIFICATION</scope>
    <source>
        <tissue evidence="3">Sperm</tissue>
    </source>
</reference>
<proteinExistence type="predicted"/>
<feature type="region of interest" description="Disordered" evidence="1">
    <location>
        <begin position="101"/>
        <end position="207"/>
    </location>
</feature>
<organism evidence="2 3">
    <name type="scientific">Petromyzon marinus</name>
    <name type="common">Sea lamprey</name>
    <dbReference type="NCBI Taxonomy" id="7757"/>
    <lineage>
        <taxon>Eukaryota</taxon>
        <taxon>Metazoa</taxon>
        <taxon>Chordata</taxon>
        <taxon>Craniata</taxon>
        <taxon>Vertebrata</taxon>
        <taxon>Cyclostomata</taxon>
        <taxon>Hyperoartia</taxon>
        <taxon>Petromyzontiformes</taxon>
        <taxon>Petromyzontidae</taxon>
        <taxon>Petromyzon</taxon>
    </lineage>
</organism>
<evidence type="ECO:0000256" key="1">
    <source>
        <dbReference type="SAM" id="MobiDB-lite"/>
    </source>
</evidence>
<feature type="compositionally biased region" description="Acidic residues" evidence="1">
    <location>
        <begin position="21"/>
        <end position="35"/>
    </location>
</feature>
<gene>
    <name evidence="3" type="primary">LOC116937069</name>
</gene>
<evidence type="ECO:0000313" key="2">
    <source>
        <dbReference type="Proteomes" id="UP001318040"/>
    </source>
</evidence>
<sequence length="207" mass="20660">MEDGPVYCIPEGSARGSEMAEIPELEPELDPDSDSDSAGPAVGTPPRPSAELPPANHAAGSSPATTIATATATTTTAAAAATADYSMLSEAHTKVPAVYAHVHPPGATGATGTTGATPLSSQRGRMGGGRHGRASSRHRELPTPPPPPPTLPAATTPPPPPRPPDPTTKPKLSWLHGGDAVYDVPLPGGAGAGHRRRRVGGAAAQGG</sequence>
<keyword evidence="2" id="KW-1185">Reference proteome</keyword>
<feature type="compositionally biased region" description="Pro residues" evidence="1">
    <location>
        <begin position="142"/>
        <end position="167"/>
    </location>
</feature>
<evidence type="ECO:0000313" key="3">
    <source>
        <dbReference type="RefSeq" id="XP_032800079.1"/>
    </source>
</evidence>
<feature type="compositionally biased region" description="Low complexity" evidence="1">
    <location>
        <begin position="104"/>
        <end position="124"/>
    </location>
</feature>
<dbReference type="KEGG" id="pmrn:116937069"/>
<dbReference type="RefSeq" id="XP_032800079.1">
    <property type="nucleotide sequence ID" value="XM_032944188.1"/>
</dbReference>